<feature type="transmembrane region" description="Helical" evidence="7">
    <location>
        <begin position="7"/>
        <end position="25"/>
    </location>
</feature>
<dbReference type="OrthoDB" id="9773404at2"/>
<dbReference type="InterPro" id="IPR044772">
    <property type="entry name" value="NO3_transporter"/>
</dbReference>
<evidence type="ECO:0000256" key="1">
    <source>
        <dbReference type="ARBA" id="ARBA00004651"/>
    </source>
</evidence>
<evidence type="ECO:0000256" key="5">
    <source>
        <dbReference type="ARBA" id="ARBA00023063"/>
    </source>
</evidence>
<dbReference type="InterPro" id="IPR011701">
    <property type="entry name" value="MFS"/>
</dbReference>
<dbReference type="RefSeq" id="WP_012876455.1">
    <property type="nucleotide sequence ID" value="NC_013526.1"/>
</dbReference>
<sequence length="395" mass="41229">MGGRVRALVLSTLAFTTCFAVWGLISPLAPTFRELYGLSGAQAGLLVALPVLLGSLLRLPLGILADRYGGRLVFTLLLLGLLLPVGLAGMTSSYATLLAVSLMLGVAGASFAVGAPFVAAWWPPDRQGLALGVYGMGNFGTAISSFLAPKLADSLGWRTTFWVHLPVLVVMAALFWLLGRDAPGRVVRVPSLRERLSVFRRRPISWVLALFYFVTFGGFVAISVYLPILLVSEYGLSRPDAGTRTAGFVAVATLARPIGGYLADRVGGAPILNATFLVVAAFAVVLAFLPGMPILTVAFLGIAGMLGLGNGAVFKLVSSYFPAETGTVTGLVGAAGGLGGFFPPLVMGVVHDVAGSYAIAFMLLSEFALLCLVVNILVIQHRASLLTPEEGEGSS</sequence>
<name>D1CI53_THET1</name>
<evidence type="ECO:0000259" key="8">
    <source>
        <dbReference type="PROSITE" id="PS50850"/>
    </source>
</evidence>
<accession>D1CI53</accession>
<evidence type="ECO:0000256" key="3">
    <source>
        <dbReference type="ARBA" id="ARBA00022692"/>
    </source>
</evidence>
<proteinExistence type="inferred from homology"/>
<feature type="transmembrane region" description="Helical" evidence="7">
    <location>
        <begin position="270"/>
        <end position="289"/>
    </location>
</feature>
<dbReference type="STRING" id="525904.Tter_2535"/>
<dbReference type="SUPFAM" id="SSF103473">
    <property type="entry name" value="MFS general substrate transporter"/>
    <property type="match status" value="1"/>
</dbReference>
<protein>
    <submittedName>
        <fullName evidence="9">Major facilitator superfamily MFS_1</fullName>
    </submittedName>
</protein>
<dbReference type="AlphaFoldDB" id="D1CI53"/>
<dbReference type="Proteomes" id="UP000000323">
    <property type="component" value="Chromosome 2"/>
</dbReference>
<feature type="domain" description="Major facilitator superfamily (MFS) profile" evidence="8">
    <location>
        <begin position="1"/>
        <end position="383"/>
    </location>
</feature>
<keyword evidence="6 7" id="KW-0472">Membrane</keyword>
<feature type="transmembrane region" description="Helical" evidence="7">
    <location>
        <begin position="203"/>
        <end position="226"/>
    </location>
</feature>
<feature type="transmembrane region" description="Helical" evidence="7">
    <location>
        <begin position="161"/>
        <end position="178"/>
    </location>
</feature>
<evidence type="ECO:0000256" key="4">
    <source>
        <dbReference type="ARBA" id="ARBA00022989"/>
    </source>
</evidence>
<evidence type="ECO:0000256" key="2">
    <source>
        <dbReference type="ARBA" id="ARBA00008432"/>
    </source>
</evidence>
<dbReference type="InterPro" id="IPR036259">
    <property type="entry name" value="MFS_trans_sf"/>
</dbReference>
<dbReference type="GO" id="GO:0005886">
    <property type="term" value="C:plasma membrane"/>
    <property type="evidence" value="ECO:0007669"/>
    <property type="project" value="UniProtKB-SubCell"/>
</dbReference>
<gene>
    <name evidence="9" type="ordered locus">Tter_2535</name>
</gene>
<feature type="transmembrane region" description="Helical" evidence="7">
    <location>
        <begin position="45"/>
        <end position="65"/>
    </location>
</feature>
<dbReference type="HOGENOM" id="CLU_001265_14_0_0"/>
<feature type="transmembrane region" description="Helical" evidence="7">
    <location>
        <begin position="328"/>
        <end position="350"/>
    </location>
</feature>
<dbReference type="GO" id="GO:0015112">
    <property type="term" value="F:nitrate transmembrane transporter activity"/>
    <property type="evidence" value="ECO:0007669"/>
    <property type="project" value="InterPro"/>
</dbReference>
<feature type="transmembrane region" description="Helical" evidence="7">
    <location>
        <begin position="72"/>
        <end position="91"/>
    </location>
</feature>
<dbReference type="EMBL" id="CP001826">
    <property type="protein sequence ID" value="ACZ43424.1"/>
    <property type="molecule type" value="Genomic_DNA"/>
</dbReference>
<dbReference type="GO" id="GO:0042128">
    <property type="term" value="P:nitrate assimilation"/>
    <property type="evidence" value="ECO:0007669"/>
    <property type="project" value="UniProtKB-KW"/>
</dbReference>
<dbReference type="eggNOG" id="COG2223">
    <property type="taxonomic scope" value="Bacteria"/>
</dbReference>
<dbReference type="PROSITE" id="PS50850">
    <property type="entry name" value="MFS"/>
    <property type="match status" value="1"/>
</dbReference>
<dbReference type="Pfam" id="PF07690">
    <property type="entry name" value="MFS_1"/>
    <property type="match status" value="1"/>
</dbReference>
<evidence type="ECO:0000313" key="9">
    <source>
        <dbReference type="EMBL" id="ACZ43424.1"/>
    </source>
</evidence>
<dbReference type="InterPro" id="IPR020846">
    <property type="entry name" value="MFS_dom"/>
</dbReference>
<dbReference type="KEGG" id="ttr:Tter_2535"/>
<dbReference type="PANTHER" id="PTHR23515">
    <property type="entry name" value="HIGH-AFFINITY NITRATE TRANSPORTER 2.3"/>
    <property type="match status" value="1"/>
</dbReference>
<evidence type="ECO:0000313" key="10">
    <source>
        <dbReference type="Proteomes" id="UP000000323"/>
    </source>
</evidence>
<keyword evidence="4 7" id="KW-1133">Transmembrane helix</keyword>
<keyword evidence="10" id="KW-1185">Reference proteome</keyword>
<comment type="subcellular location">
    <subcellularLocation>
        <location evidence="1">Cell membrane</location>
        <topology evidence="1">Multi-pass membrane protein</topology>
    </subcellularLocation>
</comment>
<keyword evidence="5" id="KW-0534">Nitrate assimilation</keyword>
<dbReference type="Gene3D" id="1.20.1250.20">
    <property type="entry name" value="MFS general substrate transporter like domains"/>
    <property type="match status" value="2"/>
</dbReference>
<feature type="transmembrane region" description="Helical" evidence="7">
    <location>
        <begin position="295"/>
        <end position="316"/>
    </location>
</feature>
<reference evidence="10" key="1">
    <citation type="journal article" date="2010" name="Stand. Genomic Sci.">
        <title>Complete genome sequence of 'Thermobaculum terrenum' type strain (YNP1).</title>
        <authorList>
            <person name="Kiss H."/>
            <person name="Cleland D."/>
            <person name="Lapidus A."/>
            <person name="Lucas S."/>
            <person name="Glavina Del Rio T."/>
            <person name="Nolan M."/>
            <person name="Tice H."/>
            <person name="Han C."/>
            <person name="Goodwin L."/>
            <person name="Pitluck S."/>
            <person name="Liolios K."/>
            <person name="Ivanova N."/>
            <person name="Mavromatis K."/>
            <person name="Ovchinnikova G."/>
            <person name="Pati A."/>
            <person name="Chen A."/>
            <person name="Palaniappan K."/>
            <person name="Land M."/>
            <person name="Hauser L."/>
            <person name="Chang Y."/>
            <person name="Jeffries C."/>
            <person name="Lu M."/>
            <person name="Brettin T."/>
            <person name="Detter J."/>
            <person name="Goker M."/>
            <person name="Tindall B."/>
            <person name="Beck B."/>
            <person name="McDermott T."/>
            <person name="Woyke T."/>
            <person name="Bristow J."/>
            <person name="Eisen J."/>
            <person name="Markowitz V."/>
            <person name="Hugenholtz P."/>
            <person name="Kyrpides N."/>
            <person name="Klenk H."/>
            <person name="Cheng J."/>
        </authorList>
    </citation>
    <scope>NUCLEOTIDE SEQUENCE [LARGE SCALE GENOMIC DNA]</scope>
    <source>
        <strain evidence="10">ATCC BAA-798 / YNP1</strain>
    </source>
</reference>
<comment type="similarity">
    <text evidence="2">Belongs to the major facilitator superfamily. Nitrate/nitrite porter (TC 2.A.1.8) family.</text>
</comment>
<organism evidence="9 10">
    <name type="scientific">Thermobaculum terrenum (strain ATCC BAA-798 / CCMEE 7001 / YNP1)</name>
    <dbReference type="NCBI Taxonomy" id="525904"/>
    <lineage>
        <taxon>Bacteria</taxon>
        <taxon>Bacillati</taxon>
        <taxon>Chloroflexota</taxon>
        <taxon>Chloroflexia</taxon>
        <taxon>Candidatus Thermobaculales</taxon>
        <taxon>Candidatus Thermobaculaceae</taxon>
        <taxon>Thermobaculum</taxon>
    </lineage>
</organism>
<keyword evidence="3 7" id="KW-0812">Transmembrane</keyword>
<feature type="transmembrane region" description="Helical" evidence="7">
    <location>
        <begin position="97"/>
        <end position="122"/>
    </location>
</feature>
<evidence type="ECO:0000256" key="7">
    <source>
        <dbReference type="SAM" id="Phobius"/>
    </source>
</evidence>
<evidence type="ECO:0000256" key="6">
    <source>
        <dbReference type="ARBA" id="ARBA00023136"/>
    </source>
</evidence>
<feature type="transmembrane region" description="Helical" evidence="7">
    <location>
        <begin position="129"/>
        <end position="149"/>
    </location>
</feature>
<feature type="transmembrane region" description="Helical" evidence="7">
    <location>
        <begin position="356"/>
        <end position="378"/>
    </location>
</feature>
<feature type="transmembrane region" description="Helical" evidence="7">
    <location>
        <begin position="246"/>
        <end position="263"/>
    </location>
</feature>